<dbReference type="AlphaFoldDB" id="A0A1X0B8P6"/>
<feature type="domain" description="Phage capsid-like C-terminal" evidence="2">
    <location>
        <begin position="107"/>
        <end position="387"/>
    </location>
</feature>
<organism evidence="3 4">
    <name type="scientific">Mycobacterium aquaticum</name>
    <dbReference type="NCBI Taxonomy" id="1927124"/>
    <lineage>
        <taxon>Bacteria</taxon>
        <taxon>Bacillati</taxon>
        <taxon>Actinomycetota</taxon>
        <taxon>Actinomycetes</taxon>
        <taxon>Mycobacteriales</taxon>
        <taxon>Mycobacteriaceae</taxon>
        <taxon>Mycobacterium</taxon>
    </lineage>
</organism>
<dbReference type="RefSeq" id="WP_083161142.1">
    <property type="nucleotide sequence ID" value="NZ_MVHF01000003.1"/>
</dbReference>
<evidence type="ECO:0000259" key="2">
    <source>
        <dbReference type="Pfam" id="PF05065"/>
    </source>
</evidence>
<dbReference type="Gene3D" id="3.30.2400.10">
    <property type="entry name" value="Major capsid protein gp5"/>
    <property type="match status" value="1"/>
</dbReference>
<protein>
    <recommendedName>
        <fullName evidence="2">Phage capsid-like C-terminal domain-containing protein</fullName>
    </recommendedName>
</protein>
<proteinExistence type="predicted"/>
<gene>
    <name evidence="3" type="ORF">BST13_04795</name>
</gene>
<keyword evidence="4" id="KW-1185">Reference proteome</keyword>
<comment type="subcellular location">
    <subcellularLocation>
        <location evidence="1">Virion</location>
    </subcellularLocation>
</comment>
<comment type="caution">
    <text evidence="3">The sequence shown here is derived from an EMBL/GenBank/DDBJ whole genome shotgun (WGS) entry which is preliminary data.</text>
</comment>
<name>A0A1X0B8P6_9MYCO</name>
<dbReference type="EMBL" id="MVHF01000003">
    <property type="protein sequence ID" value="ORA38702.1"/>
    <property type="molecule type" value="Genomic_DNA"/>
</dbReference>
<dbReference type="InterPro" id="IPR054612">
    <property type="entry name" value="Phage_capsid-like_C"/>
</dbReference>
<dbReference type="NCBIfam" id="TIGR01554">
    <property type="entry name" value="major_cap_HK97"/>
    <property type="match status" value="1"/>
</dbReference>
<dbReference type="InterPro" id="IPR024455">
    <property type="entry name" value="Phage_capsid"/>
</dbReference>
<dbReference type="Gene3D" id="3.30.2320.10">
    <property type="entry name" value="hypothetical protein PF0899 domain"/>
    <property type="match status" value="1"/>
</dbReference>
<accession>A0A1X0B8P6</accession>
<dbReference type="OrthoDB" id="9806592at2"/>
<evidence type="ECO:0000313" key="3">
    <source>
        <dbReference type="EMBL" id="ORA38702.1"/>
    </source>
</evidence>
<evidence type="ECO:0000313" key="4">
    <source>
        <dbReference type="Proteomes" id="UP000192448"/>
    </source>
</evidence>
<reference evidence="3 4" key="1">
    <citation type="submission" date="2017-02" db="EMBL/GenBank/DDBJ databases">
        <title>The new phylogeny of genus Mycobacterium.</title>
        <authorList>
            <person name="Tortoli E."/>
            <person name="Trovato A."/>
            <person name="Cirillo D.M."/>
        </authorList>
    </citation>
    <scope>NUCLEOTIDE SEQUENCE [LARGE SCALE GENOMIC DNA]</scope>
    <source>
        <strain evidence="3 4">RW6</strain>
    </source>
</reference>
<sequence length="396" mass="42153">MKTIEDIITEQRSITNAAEGRNLTDEEATRYEALEAELKATQRSEEIRKRQAAYEAPNASLQAAVNVGTVKQDDTLERAFNAYLRTGQANSDISELRAQGTTPDSAGGYMVPPGFRQKLVEVQKAFGGLAAEIDSWNTDTGNSVEFPSNDDTGNVGQITGEGSNFAGGSDLTFGTVTLGAWKYTSAGASNAPLKLSVELLQDAAFDLNSYVAKKLGERIARKQAVDWVTGTGTTLPVGIANANLTANATLAAGNAITYAKLLEIEGQLDPAYEQNAKWVMSKATWQNIRAVVGTDGRPLVQDQAVAGIGSAPTRMLLGYPVVIDQAFPSNTTLSAKFAVLGDLREAYVIRKVGTPVLMVNPYSSAATGQVEFTAWERADGNIQNRKAYSLAAANAA</sequence>
<dbReference type="STRING" id="1927124.BST13_04795"/>
<dbReference type="Proteomes" id="UP000192448">
    <property type="component" value="Unassembled WGS sequence"/>
</dbReference>
<dbReference type="SUPFAM" id="SSF56563">
    <property type="entry name" value="Major capsid protein gp5"/>
    <property type="match status" value="1"/>
</dbReference>
<evidence type="ECO:0000256" key="1">
    <source>
        <dbReference type="ARBA" id="ARBA00004328"/>
    </source>
</evidence>
<dbReference type="Pfam" id="PF05065">
    <property type="entry name" value="Phage_capsid"/>
    <property type="match status" value="1"/>
</dbReference>